<proteinExistence type="predicted"/>
<organism evidence="1">
    <name type="scientific">Arundo donax</name>
    <name type="common">Giant reed</name>
    <name type="synonym">Donax arundinaceus</name>
    <dbReference type="NCBI Taxonomy" id="35708"/>
    <lineage>
        <taxon>Eukaryota</taxon>
        <taxon>Viridiplantae</taxon>
        <taxon>Streptophyta</taxon>
        <taxon>Embryophyta</taxon>
        <taxon>Tracheophyta</taxon>
        <taxon>Spermatophyta</taxon>
        <taxon>Magnoliopsida</taxon>
        <taxon>Liliopsida</taxon>
        <taxon>Poales</taxon>
        <taxon>Poaceae</taxon>
        <taxon>PACMAD clade</taxon>
        <taxon>Arundinoideae</taxon>
        <taxon>Arundineae</taxon>
        <taxon>Arundo</taxon>
    </lineage>
</organism>
<dbReference type="EMBL" id="GBRH01249888">
    <property type="protein sequence ID" value="JAD48007.1"/>
    <property type="molecule type" value="Transcribed_RNA"/>
</dbReference>
<sequence>MHRRKIVENKKAKTTDYISQFKDHPVHMFIENNQSCNKGITCLYQLPSDI</sequence>
<dbReference type="AlphaFoldDB" id="A0A0A9ALP3"/>
<name>A0A0A9ALP3_ARUDO</name>
<reference evidence="1" key="1">
    <citation type="submission" date="2014-09" db="EMBL/GenBank/DDBJ databases">
        <authorList>
            <person name="Magalhaes I.L.F."/>
            <person name="Oliveira U."/>
            <person name="Santos F.R."/>
            <person name="Vidigal T.H.D.A."/>
            <person name="Brescovit A.D."/>
            <person name="Santos A.J."/>
        </authorList>
    </citation>
    <scope>NUCLEOTIDE SEQUENCE</scope>
    <source>
        <tissue evidence="1">Shoot tissue taken approximately 20 cm above the soil surface</tissue>
    </source>
</reference>
<evidence type="ECO:0000313" key="1">
    <source>
        <dbReference type="EMBL" id="JAD48007.1"/>
    </source>
</evidence>
<reference evidence="1" key="2">
    <citation type="journal article" date="2015" name="Data Brief">
        <title>Shoot transcriptome of the giant reed, Arundo donax.</title>
        <authorList>
            <person name="Barrero R.A."/>
            <person name="Guerrero F.D."/>
            <person name="Moolhuijzen P."/>
            <person name="Goolsby J.A."/>
            <person name="Tidwell J."/>
            <person name="Bellgard S.E."/>
            <person name="Bellgard M.I."/>
        </authorList>
    </citation>
    <scope>NUCLEOTIDE SEQUENCE</scope>
    <source>
        <tissue evidence="1">Shoot tissue taken approximately 20 cm above the soil surface</tissue>
    </source>
</reference>
<protein>
    <submittedName>
        <fullName evidence="1">Uncharacterized protein</fullName>
    </submittedName>
</protein>
<accession>A0A0A9ALP3</accession>